<proteinExistence type="predicted"/>
<name>A0ABW7ACX1_9ACTN</name>
<sequence>MNRDEDIRMTLDGYYDEVAPLYDSVRLDREEEIHLTVSRVRSHLLPDDIVLDIGSGTARYAAALRELGLNVLALDRRFGVLK</sequence>
<dbReference type="InterPro" id="IPR029063">
    <property type="entry name" value="SAM-dependent_MTases_sf"/>
</dbReference>
<evidence type="ECO:0000313" key="1">
    <source>
        <dbReference type="EMBL" id="MFG1704969.1"/>
    </source>
</evidence>
<evidence type="ECO:0008006" key="3">
    <source>
        <dbReference type="Google" id="ProtNLM"/>
    </source>
</evidence>
<comment type="caution">
    <text evidence="1">The sequence shown here is derived from an EMBL/GenBank/DDBJ whole genome shotgun (WGS) entry which is preliminary data.</text>
</comment>
<evidence type="ECO:0000313" key="2">
    <source>
        <dbReference type="Proteomes" id="UP001603978"/>
    </source>
</evidence>
<reference evidence="1 2" key="1">
    <citation type="submission" date="2024-10" db="EMBL/GenBank/DDBJ databases">
        <authorList>
            <person name="Topkara A.R."/>
            <person name="Saygin H."/>
        </authorList>
    </citation>
    <scope>NUCLEOTIDE SEQUENCE [LARGE SCALE GENOMIC DNA]</scope>
    <source>
        <strain evidence="1 2">M3C6</strain>
    </source>
</reference>
<keyword evidence="2" id="KW-1185">Reference proteome</keyword>
<dbReference type="EMBL" id="JBICRM010000009">
    <property type="protein sequence ID" value="MFG1704969.1"/>
    <property type="molecule type" value="Genomic_DNA"/>
</dbReference>
<gene>
    <name evidence="1" type="ORF">ACFLIM_17415</name>
</gene>
<dbReference type="SUPFAM" id="SSF53335">
    <property type="entry name" value="S-adenosyl-L-methionine-dependent methyltransferases"/>
    <property type="match status" value="1"/>
</dbReference>
<dbReference type="RefSeq" id="WP_393166512.1">
    <property type="nucleotide sequence ID" value="NZ_JBICRM010000009.1"/>
</dbReference>
<dbReference type="Proteomes" id="UP001603978">
    <property type="component" value="Unassembled WGS sequence"/>
</dbReference>
<organism evidence="1 2">
    <name type="scientific">Nonomuraea marmarensis</name>
    <dbReference type="NCBI Taxonomy" id="3351344"/>
    <lineage>
        <taxon>Bacteria</taxon>
        <taxon>Bacillati</taxon>
        <taxon>Actinomycetota</taxon>
        <taxon>Actinomycetes</taxon>
        <taxon>Streptosporangiales</taxon>
        <taxon>Streptosporangiaceae</taxon>
        <taxon>Nonomuraea</taxon>
    </lineage>
</organism>
<accession>A0ABW7ACX1</accession>
<protein>
    <recommendedName>
        <fullName evidence="3">Methyltransferase domain-containing protein</fullName>
    </recommendedName>
</protein>
<dbReference type="Gene3D" id="3.40.50.150">
    <property type="entry name" value="Vaccinia Virus protein VP39"/>
    <property type="match status" value="1"/>
</dbReference>